<keyword evidence="2" id="KW-1185">Reference proteome</keyword>
<reference evidence="1 2" key="1">
    <citation type="journal article" date="2017" name="Nature">
        <title>The Apostasia genome and the evolution of orchids.</title>
        <authorList>
            <person name="Zhang G.Q."/>
            <person name="Liu K.W."/>
            <person name="Li Z."/>
            <person name="Lohaus R."/>
            <person name="Hsiao Y.Y."/>
            <person name="Niu S.C."/>
            <person name="Wang J.Y."/>
            <person name="Lin Y.C."/>
            <person name="Xu Q."/>
            <person name="Chen L.J."/>
            <person name="Yoshida K."/>
            <person name="Fujiwara S."/>
            <person name="Wang Z.W."/>
            <person name="Zhang Y.Q."/>
            <person name="Mitsuda N."/>
            <person name="Wang M."/>
            <person name="Liu G.H."/>
            <person name="Pecoraro L."/>
            <person name="Huang H.X."/>
            <person name="Xiao X.J."/>
            <person name="Lin M."/>
            <person name="Wu X.Y."/>
            <person name="Wu W.L."/>
            <person name="Chen Y.Y."/>
            <person name="Chang S.B."/>
            <person name="Sakamoto S."/>
            <person name="Ohme-Takagi M."/>
            <person name="Yagi M."/>
            <person name="Zeng S.J."/>
            <person name="Shen C.Y."/>
            <person name="Yeh C.M."/>
            <person name="Luo Y.B."/>
            <person name="Tsai W.C."/>
            <person name="Van de Peer Y."/>
            <person name="Liu Z.J."/>
        </authorList>
    </citation>
    <scope>NUCLEOTIDE SEQUENCE [LARGE SCALE GENOMIC DNA]</scope>
    <source>
        <strain evidence="2">cv. Shenzhen</strain>
        <tissue evidence="1">Stem</tissue>
    </source>
</reference>
<evidence type="ECO:0000313" key="2">
    <source>
        <dbReference type="Proteomes" id="UP000236161"/>
    </source>
</evidence>
<protein>
    <submittedName>
        <fullName evidence="1">Uncharacterized protein</fullName>
    </submittedName>
</protein>
<dbReference type="EMBL" id="KZ452013">
    <property type="protein sequence ID" value="PKA51551.1"/>
    <property type="molecule type" value="Genomic_DNA"/>
</dbReference>
<dbReference type="AlphaFoldDB" id="A0A2I0A7M7"/>
<dbReference type="Proteomes" id="UP000236161">
    <property type="component" value="Unassembled WGS sequence"/>
</dbReference>
<sequence>MMLQWSPSFALIDAYLKLKNVWMVGQALLEFVLFFHQFPCMRAGSRTSVKARLFEGRSQ</sequence>
<organism evidence="1 2">
    <name type="scientific">Apostasia shenzhenica</name>
    <dbReference type="NCBI Taxonomy" id="1088818"/>
    <lineage>
        <taxon>Eukaryota</taxon>
        <taxon>Viridiplantae</taxon>
        <taxon>Streptophyta</taxon>
        <taxon>Embryophyta</taxon>
        <taxon>Tracheophyta</taxon>
        <taxon>Spermatophyta</taxon>
        <taxon>Magnoliopsida</taxon>
        <taxon>Liliopsida</taxon>
        <taxon>Asparagales</taxon>
        <taxon>Orchidaceae</taxon>
        <taxon>Apostasioideae</taxon>
        <taxon>Apostasia</taxon>
    </lineage>
</organism>
<proteinExistence type="predicted"/>
<gene>
    <name evidence="1" type="ORF">AXF42_Ash002918</name>
</gene>
<evidence type="ECO:0000313" key="1">
    <source>
        <dbReference type="EMBL" id="PKA51551.1"/>
    </source>
</evidence>
<accession>A0A2I0A7M7</accession>
<name>A0A2I0A7M7_9ASPA</name>